<feature type="compositionally biased region" description="Basic and acidic residues" evidence="6">
    <location>
        <begin position="53"/>
        <end position="70"/>
    </location>
</feature>
<evidence type="ECO:0000256" key="2">
    <source>
        <dbReference type="ARBA" id="ARBA00007175"/>
    </source>
</evidence>
<dbReference type="PANTHER" id="PTHR14577">
    <property type="entry name" value="NUCLEOLAR PROTEIN 12"/>
    <property type="match status" value="1"/>
</dbReference>
<feature type="compositionally biased region" description="Basic residues" evidence="6">
    <location>
        <begin position="211"/>
        <end position="234"/>
    </location>
</feature>
<reference evidence="8 9" key="1">
    <citation type="submission" date="2025-04" db="UniProtKB">
        <authorList>
            <consortium name="RefSeq"/>
        </authorList>
    </citation>
    <scope>IDENTIFICATION</scope>
</reference>
<feature type="region of interest" description="Disordered" evidence="6">
    <location>
        <begin position="121"/>
        <end position="234"/>
    </location>
</feature>
<dbReference type="Proteomes" id="UP000835206">
    <property type="component" value="Chromosome 7"/>
</dbReference>
<name>A0A9B0F3T8_BOMTE</name>
<proteinExistence type="inferred from homology"/>
<feature type="compositionally biased region" description="Acidic residues" evidence="6">
    <location>
        <begin position="140"/>
        <end position="149"/>
    </location>
</feature>
<evidence type="ECO:0000313" key="8">
    <source>
        <dbReference type="RefSeq" id="XP_003396848.3"/>
    </source>
</evidence>
<evidence type="ECO:0000256" key="1">
    <source>
        <dbReference type="ARBA" id="ARBA00004604"/>
    </source>
</evidence>
<comment type="subcellular location">
    <subcellularLocation>
        <location evidence="1">Nucleus</location>
        <location evidence="1">Nucleolus</location>
    </subcellularLocation>
</comment>
<evidence type="ECO:0000313" key="10">
    <source>
        <dbReference type="RefSeq" id="XP_048263215.1"/>
    </source>
</evidence>
<dbReference type="RefSeq" id="XP_003396848.3">
    <property type="nucleotide sequence ID" value="XM_003396800.4"/>
</dbReference>
<organism evidence="7 8">
    <name type="scientific">Bombus terrestris</name>
    <name type="common">Buff-tailed bumblebee</name>
    <name type="synonym">Apis terrestris</name>
    <dbReference type="NCBI Taxonomy" id="30195"/>
    <lineage>
        <taxon>Eukaryota</taxon>
        <taxon>Metazoa</taxon>
        <taxon>Ecdysozoa</taxon>
        <taxon>Arthropoda</taxon>
        <taxon>Hexapoda</taxon>
        <taxon>Insecta</taxon>
        <taxon>Pterygota</taxon>
        <taxon>Neoptera</taxon>
        <taxon>Endopterygota</taxon>
        <taxon>Hymenoptera</taxon>
        <taxon>Apocrita</taxon>
        <taxon>Aculeata</taxon>
        <taxon>Apoidea</taxon>
        <taxon>Anthophila</taxon>
        <taxon>Apidae</taxon>
        <taxon>Bombus</taxon>
        <taxon>Bombus</taxon>
    </lineage>
</organism>
<evidence type="ECO:0000313" key="7">
    <source>
        <dbReference type="Proteomes" id="UP000835206"/>
    </source>
</evidence>
<dbReference type="KEGG" id="bter:100649380"/>
<evidence type="ECO:0000256" key="3">
    <source>
        <dbReference type="ARBA" id="ARBA00015520"/>
    </source>
</evidence>
<dbReference type="AlphaFoldDB" id="A0A9B0F3T8"/>
<comment type="similarity">
    <text evidence="2">Belongs to the RRP17 family.</text>
</comment>
<feature type="compositionally biased region" description="Basic residues" evidence="6">
    <location>
        <begin position="42"/>
        <end position="52"/>
    </location>
</feature>
<dbReference type="RefSeq" id="XP_048263214.1">
    <property type="nucleotide sequence ID" value="XM_048407257.1"/>
</dbReference>
<feature type="compositionally biased region" description="Basic residues" evidence="6">
    <location>
        <begin position="181"/>
        <end position="194"/>
    </location>
</feature>
<dbReference type="RefSeq" id="XP_048263215.1">
    <property type="nucleotide sequence ID" value="XM_048407258.1"/>
</dbReference>
<sequence>MAPHIKIQPKLLNVNRTRNQPKKRKKITLVFDENKRREFLKGFRKRKLQRQQKAKDELQQQLKEERKRIKHEARERYKKLLSSRDVPEIQQLLSQEEYETEGHTVSILELNVADLAEKNALIGENKGTDEVESNEKEESDKDSENDEEIVGMPLNEKKQTKSLKENVKEKQIDNRKDLKKAIKKAALKQVKKSKAFQQKQKMERQKNKKESMRKRKRVEKAKKRSGKLKKKLNH</sequence>
<dbReference type="RefSeq" id="XP_048263216.1">
    <property type="nucleotide sequence ID" value="XM_048407259.1"/>
</dbReference>
<dbReference type="Pfam" id="PF09805">
    <property type="entry name" value="Nop25"/>
    <property type="match status" value="1"/>
</dbReference>
<accession>A0A9B0F3T8</accession>
<feature type="region of interest" description="Disordered" evidence="6">
    <location>
        <begin position="42"/>
        <end position="70"/>
    </location>
</feature>
<feature type="compositionally biased region" description="Basic and acidic residues" evidence="6">
    <location>
        <begin position="126"/>
        <end position="139"/>
    </location>
</feature>
<keyword evidence="5" id="KW-0539">Nucleus</keyword>
<dbReference type="InterPro" id="IPR019186">
    <property type="entry name" value="Nucleolar_protein_12"/>
</dbReference>
<dbReference type="PANTHER" id="PTHR14577:SF0">
    <property type="entry name" value="NUCLEOLAR PROTEIN 12"/>
    <property type="match status" value="1"/>
</dbReference>
<evidence type="ECO:0000256" key="6">
    <source>
        <dbReference type="SAM" id="MobiDB-lite"/>
    </source>
</evidence>
<feature type="compositionally biased region" description="Basic and acidic residues" evidence="6">
    <location>
        <begin position="155"/>
        <end position="180"/>
    </location>
</feature>
<dbReference type="GeneID" id="100649380"/>
<dbReference type="OrthoDB" id="551633at2759"/>
<protein>
    <recommendedName>
        <fullName evidence="3">Nucleolar protein 12</fullName>
    </recommendedName>
</protein>
<evidence type="ECO:0000313" key="11">
    <source>
        <dbReference type="RefSeq" id="XP_048263216.1"/>
    </source>
</evidence>
<dbReference type="CTD" id="326214"/>
<dbReference type="GO" id="GO:0019843">
    <property type="term" value="F:rRNA binding"/>
    <property type="evidence" value="ECO:0007669"/>
    <property type="project" value="TreeGrafter"/>
</dbReference>
<keyword evidence="7" id="KW-1185">Reference proteome</keyword>
<evidence type="ECO:0000256" key="5">
    <source>
        <dbReference type="ARBA" id="ARBA00023242"/>
    </source>
</evidence>
<evidence type="ECO:0000313" key="9">
    <source>
        <dbReference type="RefSeq" id="XP_048263214.1"/>
    </source>
</evidence>
<feature type="region of interest" description="Disordered" evidence="6">
    <location>
        <begin position="1"/>
        <end position="22"/>
    </location>
</feature>
<keyword evidence="4" id="KW-0175">Coiled coil</keyword>
<gene>
    <name evidence="8 9 10 11" type="primary">LOC100649380</name>
</gene>
<feature type="compositionally biased region" description="Basic and acidic residues" evidence="6">
    <location>
        <begin position="200"/>
        <end position="210"/>
    </location>
</feature>
<dbReference type="GO" id="GO:0005730">
    <property type="term" value="C:nucleolus"/>
    <property type="evidence" value="ECO:0007669"/>
    <property type="project" value="UniProtKB-SubCell"/>
</dbReference>
<evidence type="ECO:0000256" key="4">
    <source>
        <dbReference type="ARBA" id="ARBA00023054"/>
    </source>
</evidence>